<feature type="compositionally biased region" description="Basic and acidic residues" evidence="1">
    <location>
        <begin position="53"/>
        <end position="77"/>
    </location>
</feature>
<evidence type="ECO:0000313" key="2">
    <source>
        <dbReference type="EMBL" id="KAK1743554.1"/>
    </source>
</evidence>
<evidence type="ECO:0000313" key="3">
    <source>
        <dbReference type="Proteomes" id="UP001224775"/>
    </source>
</evidence>
<comment type="caution">
    <text evidence="2">The sequence shown here is derived from an EMBL/GenBank/DDBJ whole genome shotgun (WGS) entry which is preliminary data.</text>
</comment>
<reference evidence="2" key="1">
    <citation type="submission" date="2023-06" db="EMBL/GenBank/DDBJ databases">
        <title>Survivors Of The Sea: Transcriptome response of Skeletonema marinoi to long-term dormancy.</title>
        <authorList>
            <person name="Pinder M.I.M."/>
            <person name="Kourtchenko O."/>
            <person name="Robertson E.K."/>
            <person name="Larsson T."/>
            <person name="Maumus F."/>
            <person name="Osuna-Cruz C.M."/>
            <person name="Vancaester E."/>
            <person name="Stenow R."/>
            <person name="Vandepoele K."/>
            <person name="Ploug H."/>
            <person name="Bruchert V."/>
            <person name="Godhe A."/>
            <person name="Topel M."/>
        </authorList>
    </citation>
    <scope>NUCLEOTIDE SEQUENCE</scope>
    <source>
        <strain evidence="2">R05AC</strain>
    </source>
</reference>
<name>A0AAD8YDF6_9STRA</name>
<dbReference type="AlphaFoldDB" id="A0AAD8YDF6"/>
<sequence length="135" mass="14848">MVCPTKKVSASAPTSRPRSAVAPSDSGSGLVDLLFAASQVETKPKEAEEEEESGGKDKAEEDPFSRHDPEKPSHSLDADAPMNKNFPQILHEILSTPECQSIAHWLPDGFSFIIADKQRIHLIDFGDIVCRLMKY</sequence>
<feature type="region of interest" description="Disordered" evidence="1">
    <location>
        <begin position="1"/>
        <end position="82"/>
    </location>
</feature>
<dbReference type="EMBL" id="JATAAI010000009">
    <property type="protein sequence ID" value="KAK1743554.1"/>
    <property type="molecule type" value="Genomic_DNA"/>
</dbReference>
<organism evidence="2 3">
    <name type="scientific">Skeletonema marinoi</name>
    <dbReference type="NCBI Taxonomy" id="267567"/>
    <lineage>
        <taxon>Eukaryota</taxon>
        <taxon>Sar</taxon>
        <taxon>Stramenopiles</taxon>
        <taxon>Ochrophyta</taxon>
        <taxon>Bacillariophyta</taxon>
        <taxon>Coscinodiscophyceae</taxon>
        <taxon>Thalassiosirophycidae</taxon>
        <taxon>Thalassiosirales</taxon>
        <taxon>Skeletonemataceae</taxon>
        <taxon>Skeletonema</taxon>
        <taxon>Skeletonema marinoi-dohrnii complex</taxon>
    </lineage>
</organism>
<keyword evidence="3" id="KW-1185">Reference proteome</keyword>
<feature type="compositionally biased region" description="Low complexity" evidence="1">
    <location>
        <begin position="8"/>
        <end position="24"/>
    </location>
</feature>
<accession>A0AAD8YDF6</accession>
<proteinExistence type="predicted"/>
<evidence type="ECO:0000256" key="1">
    <source>
        <dbReference type="SAM" id="MobiDB-lite"/>
    </source>
</evidence>
<protein>
    <recommendedName>
        <fullName evidence="4">HSF-type DNA-binding domain-containing protein</fullName>
    </recommendedName>
</protein>
<evidence type="ECO:0008006" key="4">
    <source>
        <dbReference type="Google" id="ProtNLM"/>
    </source>
</evidence>
<dbReference type="Proteomes" id="UP001224775">
    <property type="component" value="Unassembled WGS sequence"/>
</dbReference>
<gene>
    <name evidence="2" type="ORF">QTG54_006175</name>
</gene>